<keyword evidence="1" id="KW-0175">Coiled coil</keyword>
<dbReference type="EMBL" id="ML734576">
    <property type="protein sequence ID" value="KAB8248886.1"/>
    <property type="molecule type" value="Genomic_DNA"/>
</dbReference>
<feature type="region of interest" description="Disordered" evidence="2">
    <location>
        <begin position="1"/>
        <end position="45"/>
    </location>
</feature>
<dbReference type="VEuPathDB" id="FungiDB:AFLA_001319"/>
<feature type="region of interest" description="Disordered" evidence="2">
    <location>
        <begin position="271"/>
        <end position="304"/>
    </location>
</feature>
<evidence type="ECO:0000256" key="1">
    <source>
        <dbReference type="SAM" id="Coils"/>
    </source>
</evidence>
<evidence type="ECO:0000313" key="3">
    <source>
        <dbReference type="EMBL" id="KAB8248886.1"/>
    </source>
</evidence>
<proteinExistence type="predicted"/>
<feature type="coiled-coil region" evidence="1">
    <location>
        <begin position="145"/>
        <end position="186"/>
    </location>
</feature>
<reference evidence="3" key="1">
    <citation type="submission" date="2019-04" db="EMBL/GenBank/DDBJ databases">
        <title>Friends and foes A comparative genomics study of 23 Aspergillus species from section Flavi.</title>
        <authorList>
            <consortium name="DOE Joint Genome Institute"/>
            <person name="Kjaerbolling I."/>
            <person name="Vesth T."/>
            <person name="Frisvad J.C."/>
            <person name="Nybo J.L."/>
            <person name="Theobald S."/>
            <person name="Kildgaard S."/>
            <person name="Isbrandt T."/>
            <person name="Kuo A."/>
            <person name="Sato A."/>
            <person name="Lyhne E.K."/>
            <person name="Kogle M.E."/>
            <person name="Wiebenga A."/>
            <person name="Kun R.S."/>
            <person name="Lubbers R.J."/>
            <person name="Makela M.R."/>
            <person name="Barry K."/>
            <person name="Chovatia M."/>
            <person name="Clum A."/>
            <person name="Daum C."/>
            <person name="Haridas S."/>
            <person name="He G."/>
            <person name="LaButti K."/>
            <person name="Lipzen A."/>
            <person name="Mondo S."/>
            <person name="Riley R."/>
            <person name="Salamov A."/>
            <person name="Simmons B.A."/>
            <person name="Magnuson J.K."/>
            <person name="Henrissat B."/>
            <person name="Mortensen U.H."/>
            <person name="Larsen T.O."/>
            <person name="Devries R.P."/>
            <person name="Grigoriev I.V."/>
            <person name="Machida M."/>
            <person name="Baker S.E."/>
            <person name="Andersen M.R."/>
        </authorList>
    </citation>
    <scope>NUCLEOTIDE SEQUENCE [LARGE SCALE GENOMIC DNA]</scope>
    <source>
        <strain evidence="3">CBS 121.62</strain>
    </source>
</reference>
<dbReference type="VEuPathDB" id="FungiDB:F9C07_2821"/>
<dbReference type="AlphaFoldDB" id="A0A5N6H2Z9"/>
<feature type="compositionally biased region" description="Basic and acidic residues" evidence="2">
    <location>
        <begin position="271"/>
        <end position="282"/>
    </location>
</feature>
<sequence>MENSPYPACLDQLSSPHSLPEHTWETDMSRPTSPSDTHDTGEDATPLPQRLAKIAHMVSQNADVSSEDTIAAHHCLNTLEALLDPRPKLTQEVVKCRPTRIYPGTSHPVASAASCSAPMKDRASLAFEPSSSQLIALLNEVTALNADLNQRRKESSQIYDLLRRECQGLSRRISELEAVVHDLEIDIVEGSAEREALHGTVRGLEAWVDGWQNEPKLGTSRQNKARRWIRRKPEERYETDSEALIEGITAWMRGWKDVEEGFRVRERGLRLDSAESDSDVRKPSPRICRKTDAKRKTNEDSDIQ</sequence>
<name>A0A5N6H2Z9_ASPFL</name>
<feature type="compositionally biased region" description="Basic and acidic residues" evidence="2">
    <location>
        <begin position="19"/>
        <end position="28"/>
    </location>
</feature>
<protein>
    <submittedName>
        <fullName evidence="3">Uncharacterized protein</fullName>
    </submittedName>
</protein>
<organism evidence="3">
    <name type="scientific">Aspergillus flavus</name>
    <dbReference type="NCBI Taxonomy" id="5059"/>
    <lineage>
        <taxon>Eukaryota</taxon>
        <taxon>Fungi</taxon>
        <taxon>Dikarya</taxon>
        <taxon>Ascomycota</taxon>
        <taxon>Pezizomycotina</taxon>
        <taxon>Eurotiomycetes</taxon>
        <taxon>Eurotiomycetidae</taxon>
        <taxon>Eurotiales</taxon>
        <taxon>Aspergillaceae</taxon>
        <taxon>Aspergillus</taxon>
        <taxon>Aspergillus subgen. Circumdati</taxon>
    </lineage>
</organism>
<gene>
    <name evidence="3" type="ORF">BDV35DRAFT_378654</name>
</gene>
<evidence type="ECO:0000256" key="2">
    <source>
        <dbReference type="SAM" id="MobiDB-lite"/>
    </source>
</evidence>
<dbReference type="Proteomes" id="UP000325434">
    <property type="component" value="Unassembled WGS sequence"/>
</dbReference>
<accession>A0A5N6H2Z9</accession>
<feature type="compositionally biased region" description="Basic and acidic residues" evidence="2">
    <location>
        <begin position="289"/>
        <end position="304"/>
    </location>
</feature>